<dbReference type="EMBL" id="VSRR010000046">
    <property type="protein sequence ID" value="MPC08846.1"/>
    <property type="molecule type" value="Genomic_DNA"/>
</dbReference>
<gene>
    <name evidence="2" type="ORF">E2C01_001440</name>
</gene>
<evidence type="ECO:0000313" key="3">
    <source>
        <dbReference type="Proteomes" id="UP000324222"/>
    </source>
</evidence>
<organism evidence="2 3">
    <name type="scientific">Portunus trituberculatus</name>
    <name type="common">Swimming crab</name>
    <name type="synonym">Neptunus trituberculatus</name>
    <dbReference type="NCBI Taxonomy" id="210409"/>
    <lineage>
        <taxon>Eukaryota</taxon>
        <taxon>Metazoa</taxon>
        <taxon>Ecdysozoa</taxon>
        <taxon>Arthropoda</taxon>
        <taxon>Crustacea</taxon>
        <taxon>Multicrustacea</taxon>
        <taxon>Malacostraca</taxon>
        <taxon>Eumalacostraca</taxon>
        <taxon>Eucarida</taxon>
        <taxon>Decapoda</taxon>
        <taxon>Pleocyemata</taxon>
        <taxon>Brachyura</taxon>
        <taxon>Eubrachyura</taxon>
        <taxon>Portunoidea</taxon>
        <taxon>Portunidae</taxon>
        <taxon>Portuninae</taxon>
        <taxon>Portunus</taxon>
    </lineage>
</organism>
<dbReference type="AlphaFoldDB" id="A0A5B7CKF9"/>
<proteinExistence type="predicted"/>
<sequence length="64" mass="6881">MVLKGLNVPNGLSKTSDVSSQGSRKRSRTAVRMRGGSRLTAPQGVTSLPHEYRAVGSTSRRRPS</sequence>
<name>A0A5B7CKF9_PORTR</name>
<keyword evidence="3" id="KW-1185">Reference proteome</keyword>
<feature type="region of interest" description="Disordered" evidence="1">
    <location>
        <begin position="1"/>
        <end position="64"/>
    </location>
</feature>
<dbReference type="Proteomes" id="UP000324222">
    <property type="component" value="Unassembled WGS sequence"/>
</dbReference>
<comment type="caution">
    <text evidence="2">The sequence shown here is derived from an EMBL/GenBank/DDBJ whole genome shotgun (WGS) entry which is preliminary data.</text>
</comment>
<reference evidence="2 3" key="1">
    <citation type="submission" date="2019-05" db="EMBL/GenBank/DDBJ databases">
        <title>Another draft genome of Portunus trituberculatus and its Hox gene families provides insights of decapod evolution.</title>
        <authorList>
            <person name="Jeong J.-H."/>
            <person name="Song I."/>
            <person name="Kim S."/>
            <person name="Choi T."/>
            <person name="Kim D."/>
            <person name="Ryu S."/>
            <person name="Kim W."/>
        </authorList>
    </citation>
    <scope>NUCLEOTIDE SEQUENCE [LARGE SCALE GENOMIC DNA]</scope>
    <source>
        <tissue evidence="2">Muscle</tissue>
    </source>
</reference>
<accession>A0A5B7CKF9</accession>
<evidence type="ECO:0000256" key="1">
    <source>
        <dbReference type="SAM" id="MobiDB-lite"/>
    </source>
</evidence>
<evidence type="ECO:0000313" key="2">
    <source>
        <dbReference type="EMBL" id="MPC08846.1"/>
    </source>
</evidence>
<feature type="compositionally biased region" description="Polar residues" evidence="1">
    <location>
        <begin position="10"/>
        <end position="22"/>
    </location>
</feature>
<protein>
    <submittedName>
        <fullName evidence="2">Uncharacterized protein</fullName>
    </submittedName>
</protein>